<reference evidence="2" key="1">
    <citation type="submission" date="2023-03" db="EMBL/GenBank/DDBJ databases">
        <title>Actinoallomurus iriomotensis NBRC 103681.</title>
        <authorList>
            <person name="Ichikawa N."/>
            <person name="Sato H."/>
            <person name="Tonouchi N."/>
        </authorList>
    </citation>
    <scope>NUCLEOTIDE SEQUENCE</scope>
    <source>
        <strain evidence="2">NBRC 103681</strain>
    </source>
</reference>
<sequence length="99" mass="9620">MLEALASGVDLLVIGRPAPEAPASGVNLLVIGRPMLEALAAGVGLLVIGRLIAAASDSGAAASCGLAGGGSRVGRGPAGDRSLRTGRRGLAHRRASGDV</sequence>
<dbReference type="AlphaFoldDB" id="A0A9W6R9Y9"/>
<feature type="region of interest" description="Disordered" evidence="1">
    <location>
        <begin position="65"/>
        <end position="99"/>
    </location>
</feature>
<evidence type="ECO:0000256" key="1">
    <source>
        <dbReference type="SAM" id="MobiDB-lite"/>
    </source>
</evidence>
<accession>A0A9W6R9Y9</accession>
<organism evidence="2 3">
    <name type="scientific">Actinoallomurus iriomotensis</name>
    <dbReference type="NCBI Taxonomy" id="478107"/>
    <lineage>
        <taxon>Bacteria</taxon>
        <taxon>Bacillati</taxon>
        <taxon>Actinomycetota</taxon>
        <taxon>Actinomycetes</taxon>
        <taxon>Streptosporangiales</taxon>
        <taxon>Thermomonosporaceae</taxon>
        <taxon>Actinoallomurus</taxon>
    </lineage>
</organism>
<dbReference type="RefSeq" id="WP_285616973.1">
    <property type="nucleotide sequence ID" value="NZ_BSTJ01000001.1"/>
</dbReference>
<feature type="compositionally biased region" description="Gly residues" evidence="1">
    <location>
        <begin position="66"/>
        <end position="77"/>
    </location>
</feature>
<dbReference type="Proteomes" id="UP001165135">
    <property type="component" value="Unassembled WGS sequence"/>
</dbReference>
<name>A0A9W6R9Y9_9ACTN</name>
<protein>
    <submittedName>
        <fullName evidence="2">Uncharacterized protein</fullName>
    </submittedName>
</protein>
<dbReference type="EMBL" id="BSTJ01000001">
    <property type="protein sequence ID" value="GLY72026.1"/>
    <property type="molecule type" value="Genomic_DNA"/>
</dbReference>
<evidence type="ECO:0000313" key="2">
    <source>
        <dbReference type="EMBL" id="GLY72026.1"/>
    </source>
</evidence>
<gene>
    <name evidence="2" type="ORF">Airi01_002930</name>
</gene>
<feature type="compositionally biased region" description="Basic residues" evidence="1">
    <location>
        <begin position="84"/>
        <end position="99"/>
    </location>
</feature>
<comment type="caution">
    <text evidence="2">The sequence shown here is derived from an EMBL/GenBank/DDBJ whole genome shotgun (WGS) entry which is preliminary data.</text>
</comment>
<proteinExistence type="predicted"/>
<evidence type="ECO:0000313" key="3">
    <source>
        <dbReference type="Proteomes" id="UP001165135"/>
    </source>
</evidence>